<dbReference type="STRING" id="439228.SAMN06295920_11745"/>
<dbReference type="SUPFAM" id="SSF46785">
    <property type="entry name" value="Winged helix' DNA-binding domain"/>
    <property type="match status" value="1"/>
</dbReference>
<dbReference type="PROSITE" id="PS50995">
    <property type="entry name" value="HTH_MARR_2"/>
    <property type="match status" value="1"/>
</dbReference>
<dbReference type="PANTHER" id="PTHR33164">
    <property type="entry name" value="TRANSCRIPTIONAL REGULATOR, MARR FAMILY"/>
    <property type="match status" value="1"/>
</dbReference>
<dbReference type="InterPro" id="IPR039422">
    <property type="entry name" value="MarR/SlyA-like"/>
</dbReference>
<dbReference type="AlphaFoldDB" id="A0A1T5GPV1"/>
<dbReference type="PANTHER" id="PTHR33164:SF13">
    <property type="entry name" value="4-HYDROXYPHENYLACETATE CATABOLISM PROTEIN"/>
    <property type="match status" value="1"/>
</dbReference>
<organism evidence="2 3">
    <name type="scientific">Rhizorhabdus histidinilytica</name>
    <dbReference type="NCBI Taxonomy" id="439228"/>
    <lineage>
        <taxon>Bacteria</taxon>
        <taxon>Pseudomonadati</taxon>
        <taxon>Pseudomonadota</taxon>
        <taxon>Alphaproteobacteria</taxon>
        <taxon>Sphingomonadales</taxon>
        <taxon>Sphingomonadaceae</taxon>
        <taxon>Rhizorhabdus</taxon>
    </lineage>
</organism>
<dbReference type="Proteomes" id="UP000189818">
    <property type="component" value="Unassembled WGS sequence"/>
</dbReference>
<reference evidence="3" key="1">
    <citation type="submission" date="2017-02" db="EMBL/GenBank/DDBJ databases">
        <authorList>
            <person name="Varghese N."/>
            <person name="Submissions S."/>
        </authorList>
    </citation>
    <scope>NUCLEOTIDE SEQUENCE [LARGE SCALE GENOMIC DNA]</scope>
    <source>
        <strain evidence="3">UM2</strain>
    </source>
</reference>
<protein>
    <submittedName>
        <fullName evidence="2">DNA-binding transcriptional regulator, MarR family</fullName>
    </submittedName>
</protein>
<name>A0A1T5GPV1_9SPHN</name>
<evidence type="ECO:0000313" key="2">
    <source>
        <dbReference type="EMBL" id="SKC10446.1"/>
    </source>
</evidence>
<dbReference type="GO" id="GO:0003700">
    <property type="term" value="F:DNA-binding transcription factor activity"/>
    <property type="evidence" value="ECO:0007669"/>
    <property type="project" value="InterPro"/>
</dbReference>
<sequence>MTKDLRPLGDPGSEEFRVDAYPFYLLNRAVSRYNVVIEAELRAIGIDIPTWRVLMVLGEKAPRPIAQVARSTVINISTMARIVERMSRAGLIDSRPSSEDGRVTEIFLTATGQEKLTAARAVTAPIYRKLIRGFGAEDFGLLIDMLNRLHDNLD</sequence>
<dbReference type="InterPro" id="IPR036388">
    <property type="entry name" value="WH-like_DNA-bd_sf"/>
</dbReference>
<gene>
    <name evidence="2" type="ORF">SAMN06295920_11745</name>
</gene>
<proteinExistence type="predicted"/>
<feature type="domain" description="HTH marR-type" evidence="1">
    <location>
        <begin position="19"/>
        <end position="151"/>
    </location>
</feature>
<keyword evidence="2" id="KW-0238">DNA-binding</keyword>
<accession>A0A1T5GPV1</accession>
<dbReference type="OrthoDB" id="8684664at2"/>
<dbReference type="Gene3D" id="1.10.10.10">
    <property type="entry name" value="Winged helix-like DNA-binding domain superfamily/Winged helix DNA-binding domain"/>
    <property type="match status" value="1"/>
</dbReference>
<dbReference type="Pfam" id="PF12802">
    <property type="entry name" value="MarR_2"/>
    <property type="match status" value="1"/>
</dbReference>
<dbReference type="InterPro" id="IPR000835">
    <property type="entry name" value="HTH_MarR-typ"/>
</dbReference>
<dbReference type="GO" id="GO:0003677">
    <property type="term" value="F:DNA binding"/>
    <property type="evidence" value="ECO:0007669"/>
    <property type="project" value="UniProtKB-KW"/>
</dbReference>
<evidence type="ECO:0000259" key="1">
    <source>
        <dbReference type="PROSITE" id="PS50995"/>
    </source>
</evidence>
<dbReference type="GO" id="GO:0006950">
    <property type="term" value="P:response to stress"/>
    <property type="evidence" value="ECO:0007669"/>
    <property type="project" value="TreeGrafter"/>
</dbReference>
<dbReference type="InterPro" id="IPR036390">
    <property type="entry name" value="WH_DNA-bd_sf"/>
</dbReference>
<keyword evidence="3" id="KW-1185">Reference proteome</keyword>
<dbReference type="SMART" id="SM00347">
    <property type="entry name" value="HTH_MARR"/>
    <property type="match status" value="1"/>
</dbReference>
<dbReference type="EMBL" id="FUYM01000017">
    <property type="protein sequence ID" value="SKC10446.1"/>
    <property type="molecule type" value="Genomic_DNA"/>
</dbReference>
<evidence type="ECO:0000313" key="3">
    <source>
        <dbReference type="Proteomes" id="UP000189818"/>
    </source>
</evidence>